<dbReference type="AlphaFoldDB" id="A0ABD1YWL4"/>
<comment type="caution">
    <text evidence="2">The sequence shown here is derived from an EMBL/GenBank/DDBJ whole genome shotgun (WGS) entry which is preliminary data.</text>
</comment>
<sequence length="147" mass="16221">MDVTSPQGGRRQEPTEEEMTKEESSIVFRCQELWSKKSQWRPALLRLMSPARDATNDPVPLTMGGGPTVEHASGQVAITQAVVSIPDSIAAPRPMTVTNKQAVIVMEISLGKEKIQWQDVPLPPKSPKRRKTMAKRPDWAPVSPVPS</sequence>
<keyword evidence="3" id="KW-1185">Reference proteome</keyword>
<feature type="region of interest" description="Disordered" evidence="1">
    <location>
        <begin position="1"/>
        <end position="24"/>
    </location>
</feature>
<feature type="region of interest" description="Disordered" evidence="1">
    <location>
        <begin position="119"/>
        <end position="147"/>
    </location>
</feature>
<organism evidence="2 3">
    <name type="scientific">Riccia fluitans</name>
    <dbReference type="NCBI Taxonomy" id="41844"/>
    <lineage>
        <taxon>Eukaryota</taxon>
        <taxon>Viridiplantae</taxon>
        <taxon>Streptophyta</taxon>
        <taxon>Embryophyta</taxon>
        <taxon>Marchantiophyta</taxon>
        <taxon>Marchantiopsida</taxon>
        <taxon>Marchantiidae</taxon>
        <taxon>Marchantiales</taxon>
        <taxon>Ricciaceae</taxon>
        <taxon>Riccia</taxon>
    </lineage>
</organism>
<evidence type="ECO:0000313" key="2">
    <source>
        <dbReference type="EMBL" id="KAL2635163.1"/>
    </source>
</evidence>
<proteinExistence type="predicted"/>
<evidence type="ECO:0000313" key="3">
    <source>
        <dbReference type="Proteomes" id="UP001605036"/>
    </source>
</evidence>
<accession>A0ABD1YWL4</accession>
<reference evidence="2 3" key="1">
    <citation type="submission" date="2024-09" db="EMBL/GenBank/DDBJ databases">
        <title>Chromosome-scale assembly of Riccia fluitans.</title>
        <authorList>
            <person name="Paukszto L."/>
            <person name="Sawicki J."/>
            <person name="Karawczyk K."/>
            <person name="Piernik-Szablinska J."/>
            <person name="Szczecinska M."/>
            <person name="Mazdziarz M."/>
        </authorList>
    </citation>
    <scope>NUCLEOTIDE SEQUENCE [LARGE SCALE GENOMIC DNA]</scope>
    <source>
        <strain evidence="2">Rf_01</strain>
        <tissue evidence="2">Aerial parts of the thallus</tissue>
    </source>
</reference>
<name>A0ABD1YWL4_9MARC</name>
<protein>
    <submittedName>
        <fullName evidence="2">Uncharacterized protein</fullName>
    </submittedName>
</protein>
<gene>
    <name evidence="2" type="ORF">R1flu_006642</name>
</gene>
<dbReference type="EMBL" id="JBHFFA010000003">
    <property type="protein sequence ID" value="KAL2635163.1"/>
    <property type="molecule type" value="Genomic_DNA"/>
</dbReference>
<evidence type="ECO:0000256" key="1">
    <source>
        <dbReference type="SAM" id="MobiDB-lite"/>
    </source>
</evidence>
<dbReference type="Proteomes" id="UP001605036">
    <property type="component" value="Unassembled WGS sequence"/>
</dbReference>